<reference evidence="1" key="1">
    <citation type="submission" date="2020-11" db="EMBL/GenBank/DDBJ databases">
        <authorList>
            <person name="Konstantinou D."/>
            <person name="Gkelis S."/>
            <person name="Popin R."/>
            <person name="Fewer D."/>
            <person name="Sivonen K."/>
        </authorList>
    </citation>
    <scope>NUCLEOTIDE SEQUENCE</scope>
    <source>
        <strain evidence="1">TAU-MAC 1115</strain>
    </source>
</reference>
<sequence length="116" mass="13016">MDGSTISIPLKGVYSPHQLASDGLSRCRWFSSIPPERMGLYGEYDYHGLSKRVFQCLNKNVDGELRRLKIRQRGRVVVLSGQLGSPYQLREIVTLALSVDGVDEVETYGVRLLEAC</sequence>
<proteinExistence type="predicted"/>
<protein>
    <submittedName>
        <fullName evidence="1">BON domain-containing protein</fullName>
    </submittedName>
</protein>
<organism evidence="1 2">
    <name type="scientific">Leptothoe spongobia TAU-MAC 1115</name>
    <dbReference type="NCBI Taxonomy" id="1967444"/>
    <lineage>
        <taxon>Bacteria</taxon>
        <taxon>Bacillati</taxon>
        <taxon>Cyanobacteriota</taxon>
        <taxon>Cyanophyceae</taxon>
        <taxon>Nodosilineales</taxon>
        <taxon>Cymatolegaceae</taxon>
        <taxon>Leptothoe</taxon>
        <taxon>Leptothoe spongobia</taxon>
    </lineage>
</organism>
<name>A0A947GIL1_9CYAN</name>
<evidence type="ECO:0000313" key="2">
    <source>
        <dbReference type="Proteomes" id="UP000717364"/>
    </source>
</evidence>
<dbReference type="RefSeq" id="WP_215608024.1">
    <property type="nucleotide sequence ID" value="NZ_JADOES010000008.1"/>
</dbReference>
<dbReference type="EMBL" id="JADOES010000008">
    <property type="protein sequence ID" value="MBT9314952.1"/>
    <property type="molecule type" value="Genomic_DNA"/>
</dbReference>
<comment type="caution">
    <text evidence="1">The sequence shown here is derived from an EMBL/GenBank/DDBJ whole genome shotgun (WGS) entry which is preliminary data.</text>
</comment>
<keyword evidence="2" id="KW-1185">Reference proteome</keyword>
<accession>A0A947GIL1</accession>
<reference evidence="1" key="2">
    <citation type="journal article" date="2021" name="Mar. Drugs">
        <title>Genome Reduction and Secondary Metabolism of the Marine Sponge-Associated Cyanobacterium Leptothoe.</title>
        <authorList>
            <person name="Konstantinou D."/>
            <person name="Popin R.V."/>
            <person name="Fewer D.P."/>
            <person name="Sivonen K."/>
            <person name="Gkelis S."/>
        </authorList>
    </citation>
    <scope>NUCLEOTIDE SEQUENCE</scope>
    <source>
        <strain evidence="1">TAU-MAC 1115</strain>
    </source>
</reference>
<evidence type="ECO:0000313" key="1">
    <source>
        <dbReference type="EMBL" id="MBT9314952.1"/>
    </source>
</evidence>
<dbReference type="AlphaFoldDB" id="A0A947GIL1"/>
<dbReference type="Proteomes" id="UP000717364">
    <property type="component" value="Unassembled WGS sequence"/>
</dbReference>
<gene>
    <name evidence="1" type="ORF">IXB50_05905</name>
</gene>